<evidence type="ECO:0000313" key="7">
    <source>
        <dbReference type="EMBL" id="OHT05756.1"/>
    </source>
</evidence>
<dbReference type="AlphaFoldDB" id="A0A1J4K7R6"/>
<dbReference type="GO" id="GO:0015643">
    <property type="term" value="F:toxic substance binding"/>
    <property type="evidence" value="ECO:0007669"/>
    <property type="project" value="InterPro"/>
</dbReference>
<protein>
    <recommendedName>
        <fullName evidence="6">Wntless-like transmembrane domain-containing protein</fullName>
    </recommendedName>
</protein>
<keyword evidence="8" id="KW-1185">Reference proteome</keyword>
<dbReference type="GO" id="GO:0016020">
    <property type="term" value="C:membrane"/>
    <property type="evidence" value="ECO:0007669"/>
    <property type="project" value="UniProtKB-SubCell"/>
</dbReference>
<evidence type="ECO:0000259" key="6">
    <source>
        <dbReference type="Pfam" id="PF06664"/>
    </source>
</evidence>
<feature type="transmembrane region" description="Helical" evidence="5">
    <location>
        <begin position="303"/>
        <end position="323"/>
    </location>
</feature>
<feature type="transmembrane region" description="Helical" evidence="5">
    <location>
        <begin position="367"/>
        <end position="389"/>
    </location>
</feature>
<evidence type="ECO:0000313" key="8">
    <source>
        <dbReference type="Proteomes" id="UP000179807"/>
    </source>
</evidence>
<reference evidence="7" key="1">
    <citation type="submission" date="2016-10" db="EMBL/GenBank/DDBJ databases">
        <authorList>
            <person name="Benchimol M."/>
            <person name="Almeida L.G."/>
            <person name="Vasconcelos A.T."/>
            <person name="Perreira-Neves A."/>
            <person name="Rosa I.A."/>
            <person name="Tasca T."/>
            <person name="Bogo M.R."/>
            <person name="de Souza W."/>
        </authorList>
    </citation>
    <scope>NUCLEOTIDE SEQUENCE [LARGE SCALE GENOMIC DNA]</scope>
    <source>
        <strain evidence="7">K</strain>
    </source>
</reference>
<feature type="transmembrane region" description="Helical" evidence="5">
    <location>
        <begin position="396"/>
        <end position="415"/>
    </location>
</feature>
<evidence type="ECO:0000256" key="3">
    <source>
        <dbReference type="ARBA" id="ARBA00022989"/>
    </source>
</evidence>
<feature type="transmembrane region" description="Helical" evidence="5">
    <location>
        <begin position="35"/>
        <end position="55"/>
    </location>
</feature>
<evidence type="ECO:0000256" key="1">
    <source>
        <dbReference type="ARBA" id="ARBA00004141"/>
    </source>
</evidence>
<dbReference type="InterPro" id="IPR047843">
    <property type="entry name" value="WLS-like_TM"/>
</dbReference>
<comment type="caution">
    <text evidence="7">The sequence shown here is derived from an EMBL/GenBank/DDBJ whole genome shotgun (WGS) entry which is preliminary data.</text>
</comment>
<feature type="transmembrane region" description="Helical" evidence="5">
    <location>
        <begin position="335"/>
        <end position="355"/>
    </location>
</feature>
<keyword evidence="3 5" id="KW-1133">Transmembrane helix</keyword>
<dbReference type="VEuPathDB" id="TrichDB:TRFO_26426"/>
<keyword evidence="4 5" id="KW-0472">Membrane</keyword>
<dbReference type="EMBL" id="MLAK01000747">
    <property type="protein sequence ID" value="OHT05756.1"/>
    <property type="molecule type" value="Genomic_DNA"/>
</dbReference>
<accession>A0A1J4K7R6</accession>
<dbReference type="GeneID" id="94839647"/>
<gene>
    <name evidence="7" type="ORF">TRFO_26426</name>
</gene>
<dbReference type="PANTHER" id="PTHR31918">
    <property type="entry name" value="TRANSMEMBRANE PROTEIN 181"/>
    <property type="match status" value="1"/>
</dbReference>
<dbReference type="InterPro" id="IPR040416">
    <property type="entry name" value="TMEM181"/>
</dbReference>
<name>A0A1J4K7R6_9EUKA</name>
<dbReference type="Pfam" id="PF06664">
    <property type="entry name" value="WLS-like_TM"/>
    <property type="match status" value="1"/>
</dbReference>
<keyword evidence="2 5" id="KW-0812">Transmembrane</keyword>
<sequence length="446" mass="50769">MEKETEENLVSLGLAPEGDSFLNRVIDSISYNKGVIILASFSISQLILLIIMYAFTSSITTEVMPFNAIVPPLPISRTRRFGFNFTGLHFFHDFLTLDLSFKNDGSIKSAFNVSSYFMATMYIGNRLESRIEYPTKHSTVEFEQGEDWSNQVRIFASNFVHYTDIHSQVYFKTEPSTINLEGQFTWSFSDPSFSIVLVFLRFLFFVIGIIILLKLLISNFDIKNSHPGIKFALCIDLFIILCSDPLYILTYFSESNSFKIIDSILSLIIIFVVFFACLFSLMIDDLTHTEVSNAWLSLRIIPFLIGFLVFCFTSIFTVSVTLKDPHAMRSSLMKMLNGLEMLVICIYIVFVILRGSKFASEAPNEKFVSFSMAILMLVFAQFIEVIATFNKVANKTIYMNFAATIFALFFIYLNWPVDSVKDTMNAISENPDENGTIQEPLSAQLE</sequence>
<dbReference type="PANTHER" id="PTHR31918:SF1">
    <property type="entry name" value="TRANSMEMBRANE PROTEIN 181"/>
    <property type="match status" value="1"/>
</dbReference>
<feature type="domain" description="Wntless-like transmembrane" evidence="6">
    <location>
        <begin position="191"/>
        <end position="416"/>
    </location>
</feature>
<evidence type="ECO:0000256" key="4">
    <source>
        <dbReference type="ARBA" id="ARBA00023136"/>
    </source>
</evidence>
<dbReference type="Proteomes" id="UP000179807">
    <property type="component" value="Unassembled WGS sequence"/>
</dbReference>
<dbReference type="RefSeq" id="XP_068358892.1">
    <property type="nucleotide sequence ID" value="XM_068504943.1"/>
</dbReference>
<evidence type="ECO:0000256" key="2">
    <source>
        <dbReference type="ARBA" id="ARBA00022692"/>
    </source>
</evidence>
<feature type="transmembrane region" description="Helical" evidence="5">
    <location>
        <begin position="229"/>
        <end position="252"/>
    </location>
</feature>
<evidence type="ECO:0000256" key="5">
    <source>
        <dbReference type="SAM" id="Phobius"/>
    </source>
</evidence>
<comment type="subcellular location">
    <subcellularLocation>
        <location evidence="1">Membrane</location>
        <topology evidence="1">Multi-pass membrane protein</topology>
    </subcellularLocation>
</comment>
<organism evidence="7 8">
    <name type="scientific">Tritrichomonas foetus</name>
    <dbReference type="NCBI Taxonomy" id="1144522"/>
    <lineage>
        <taxon>Eukaryota</taxon>
        <taxon>Metamonada</taxon>
        <taxon>Parabasalia</taxon>
        <taxon>Tritrichomonadida</taxon>
        <taxon>Tritrichomonadidae</taxon>
        <taxon>Tritrichomonas</taxon>
    </lineage>
</organism>
<feature type="transmembrane region" description="Helical" evidence="5">
    <location>
        <begin position="264"/>
        <end position="283"/>
    </location>
</feature>
<feature type="transmembrane region" description="Helical" evidence="5">
    <location>
        <begin position="193"/>
        <end position="217"/>
    </location>
</feature>
<proteinExistence type="predicted"/>